<proteinExistence type="predicted"/>
<dbReference type="SUPFAM" id="SSF52733">
    <property type="entry name" value="Nicotinate mononucleotide:5,6-dimethylbenzimidazole phosphoribosyltransferase (CobT)"/>
    <property type="match status" value="1"/>
</dbReference>
<accession>A0ABT2KS23</accession>
<reference evidence="2" key="1">
    <citation type="submission" date="2023-07" db="EMBL/GenBank/DDBJ databases">
        <title>Yangia mangrovi SAOS 153D genome.</title>
        <authorList>
            <person name="Verma A."/>
            <person name="Pal Y."/>
            <person name="Sundharam S."/>
            <person name="Bisht B."/>
            <person name="Srinivasan K."/>
        </authorList>
    </citation>
    <scope>NUCLEOTIDE SEQUENCE [LARGE SCALE GENOMIC DNA]</scope>
    <source>
        <strain evidence="2">SAOS 153D</strain>
    </source>
</reference>
<dbReference type="EMBL" id="NTHN02000109">
    <property type="protein sequence ID" value="MCT4373609.1"/>
    <property type="molecule type" value="Genomic_DNA"/>
</dbReference>
<gene>
    <name evidence="1" type="ORF">CLG85_026275</name>
</gene>
<dbReference type="GO" id="GO:0008939">
    <property type="term" value="F:nicotinate-nucleotide-dimethylbenzimidazole phosphoribosyltransferase activity"/>
    <property type="evidence" value="ECO:0007669"/>
    <property type="project" value="UniProtKB-EC"/>
</dbReference>
<evidence type="ECO:0000313" key="1">
    <source>
        <dbReference type="EMBL" id="MCT4373609.1"/>
    </source>
</evidence>
<comment type="caution">
    <text evidence="1">The sequence shown here is derived from an EMBL/GenBank/DDBJ whole genome shotgun (WGS) entry which is preliminary data.</text>
</comment>
<keyword evidence="1" id="KW-0808">Transferase</keyword>
<dbReference type="InterPro" id="IPR003200">
    <property type="entry name" value="Nict_dMeBzImd_PRibTrfase"/>
</dbReference>
<organism evidence="1 2">
    <name type="scientific">Alloyangia mangrovi</name>
    <dbReference type="NCBI Taxonomy" id="1779329"/>
    <lineage>
        <taxon>Bacteria</taxon>
        <taxon>Pseudomonadati</taxon>
        <taxon>Pseudomonadota</taxon>
        <taxon>Alphaproteobacteria</taxon>
        <taxon>Rhodobacterales</taxon>
        <taxon>Roseobacteraceae</taxon>
        <taxon>Alloyangia</taxon>
    </lineage>
</organism>
<dbReference type="Pfam" id="PF02277">
    <property type="entry name" value="DBI_PRT"/>
    <property type="match status" value="1"/>
</dbReference>
<evidence type="ECO:0000313" key="2">
    <source>
        <dbReference type="Proteomes" id="UP000217448"/>
    </source>
</evidence>
<dbReference type="PANTHER" id="PTHR43463">
    <property type="entry name" value="NICOTINATE-NUCLEOTIDE--DIMETHYLBENZIMIDAZOLE PHOSPHORIBOSYLTRANSFERASE"/>
    <property type="match status" value="1"/>
</dbReference>
<dbReference type="InterPro" id="IPR036087">
    <property type="entry name" value="Nict_dMeBzImd_PRibTrfase_sf"/>
</dbReference>
<dbReference type="Gene3D" id="3.40.50.10210">
    <property type="match status" value="1"/>
</dbReference>
<name>A0ABT2KS23_9RHOB</name>
<dbReference type="Proteomes" id="UP000217448">
    <property type="component" value="Unassembled WGS sequence"/>
</dbReference>
<dbReference type="EC" id="2.4.2.21" evidence="1"/>
<dbReference type="PANTHER" id="PTHR43463:SF1">
    <property type="entry name" value="NICOTINATE-NUCLEOTIDE--DIMETHYLBENZIMIDAZOLE PHOSPHORIBOSYLTRANSFERASE"/>
    <property type="match status" value="1"/>
</dbReference>
<feature type="non-terminal residue" evidence="1">
    <location>
        <position position="1"/>
    </location>
</feature>
<keyword evidence="1" id="KW-0328">Glycosyltransferase</keyword>
<dbReference type="RefSeq" id="WP_260350331.1">
    <property type="nucleotide sequence ID" value="NZ_NTHN02000109.1"/>
</dbReference>
<sequence length="125" mass="12408">RHAGAQGLGILAALGGREQAAICGAVLEARARGIPVILDGFICTAATAPLYVADPRLLDHCLVGHVSREPGHARLLDAIGKAPVLALDMALGEGSGAALALGVLRAALECHNGMATFAQAGVAGG</sequence>
<keyword evidence="2" id="KW-1185">Reference proteome</keyword>
<protein>
    <submittedName>
        <fullName evidence="1">Nicotinate-nucleotide--dimethylbenzimidazole phosphoribosyltransferase</fullName>
        <ecNumber evidence="1">2.4.2.21</ecNumber>
    </submittedName>
</protein>